<feature type="transmembrane region" description="Helical" evidence="1">
    <location>
        <begin position="220"/>
        <end position="239"/>
    </location>
</feature>
<feature type="transmembrane region" description="Helical" evidence="1">
    <location>
        <begin position="284"/>
        <end position="303"/>
    </location>
</feature>
<sequence length="325" mass="35315">MNQPLNQHAYQPYPPPQDPKPLAVAVGVAALLGALTAVQSWVNSYDLLVSDTGRRSTDSRDWRVVGALVDIPLSSVQIILLAWGVWALYQHRIGARVLIIAGCVIACLSACSDRLFNWMYYSPTISKPVLEAVLEAGFACVYPAITVLLVTRPLLRRWFVPAGMPSQLAPHHVSPQQRDPLAGAVFSGLAAVAGIGWAALQLLDGLDEPAPGHGINLMQNILRAAQIVLLSGGVLGLWRRHRIGRVLILAALPLALIHALVYTIGKWDTWRIYQSIPKSLYDFAFEVAFLAGPAAVAGALMLAPWSRVWFKPKSVPSSVKPHLAR</sequence>
<keyword evidence="1" id="KW-1133">Transmembrane helix</keyword>
<dbReference type="AlphaFoldDB" id="A0A849BY81"/>
<dbReference type="EMBL" id="JABELX010000001">
    <property type="protein sequence ID" value="NNH69065.1"/>
    <property type="molecule type" value="Genomic_DNA"/>
</dbReference>
<feature type="transmembrane region" description="Helical" evidence="1">
    <location>
        <begin position="21"/>
        <end position="42"/>
    </location>
</feature>
<evidence type="ECO:0000313" key="3">
    <source>
        <dbReference type="Proteomes" id="UP000586827"/>
    </source>
</evidence>
<proteinExistence type="predicted"/>
<organism evidence="2 3">
    <name type="scientific">Nocardia uniformis</name>
    <dbReference type="NCBI Taxonomy" id="53432"/>
    <lineage>
        <taxon>Bacteria</taxon>
        <taxon>Bacillati</taxon>
        <taxon>Actinomycetota</taxon>
        <taxon>Actinomycetes</taxon>
        <taxon>Mycobacteriales</taxon>
        <taxon>Nocardiaceae</taxon>
        <taxon>Nocardia</taxon>
    </lineage>
</organism>
<keyword evidence="1" id="KW-0812">Transmembrane</keyword>
<feature type="transmembrane region" description="Helical" evidence="1">
    <location>
        <begin position="62"/>
        <end position="85"/>
    </location>
</feature>
<evidence type="ECO:0000313" key="2">
    <source>
        <dbReference type="EMBL" id="NNH69065.1"/>
    </source>
</evidence>
<evidence type="ECO:0000256" key="1">
    <source>
        <dbReference type="SAM" id="Phobius"/>
    </source>
</evidence>
<feature type="transmembrane region" description="Helical" evidence="1">
    <location>
        <begin position="97"/>
        <end position="116"/>
    </location>
</feature>
<feature type="transmembrane region" description="Helical" evidence="1">
    <location>
        <begin position="136"/>
        <end position="155"/>
    </location>
</feature>
<comment type="caution">
    <text evidence="2">The sequence shown here is derived from an EMBL/GenBank/DDBJ whole genome shotgun (WGS) entry which is preliminary data.</text>
</comment>
<reference evidence="2 3" key="1">
    <citation type="submission" date="2020-05" db="EMBL/GenBank/DDBJ databases">
        <title>MicrobeNet Type strains.</title>
        <authorList>
            <person name="Nicholson A.C."/>
        </authorList>
    </citation>
    <scope>NUCLEOTIDE SEQUENCE [LARGE SCALE GENOMIC DNA]</scope>
    <source>
        <strain evidence="2 3">JCM 3224</strain>
    </source>
</reference>
<dbReference type="RefSeq" id="WP_067529573.1">
    <property type="nucleotide sequence ID" value="NZ_JABELX010000001.1"/>
</dbReference>
<feature type="transmembrane region" description="Helical" evidence="1">
    <location>
        <begin position="246"/>
        <end position="264"/>
    </location>
</feature>
<keyword evidence="3" id="KW-1185">Reference proteome</keyword>
<keyword evidence="1" id="KW-0472">Membrane</keyword>
<protein>
    <submittedName>
        <fullName evidence="2">Uncharacterized protein</fullName>
    </submittedName>
</protein>
<name>A0A849BY81_9NOCA</name>
<gene>
    <name evidence="2" type="ORF">HLB23_04120</name>
</gene>
<dbReference type="Proteomes" id="UP000586827">
    <property type="component" value="Unassembled WGS sequence"/>
</dbReference>
<accession>A0A849BY81</accession>
<feature type="transmembrane region" description="Helical" evidence="1">
    <location>
        <begin position="181"/>
        <end position="200"/>
    </location>
</feature>